<organism evidence="4 5">
    <name type="scientific">Octopus vulgaris</name>
    <name type="common">Common octopus</name>
    <dbReference type="NCBI Taxonomy" id="6645"/>
    <lineage>
        <taxon>Eukaryota</taxon>
        <taxon>Metazoa</taxon>
        <taxon>Spiralia</taxon>
        <taxon>Lophotrochozoa</taxon>
        <taxon>Mollusca</taxon>
        <taxon>Cephalopoda</taxon>
        <taxon>Coleoidea</taxon>
        <taxon>Octopodiformes</taxon>
        <taxon>Octopoda</taxon>
        <taxon>Incirrata</taxon>
        <taxon>Octopodidae</taxon>
        <taxon>Octopus</taxon>
    </lineage>
</organism>
<keyword evidence="1" id="KW-0479">Metal-binding</keyword>
<dbReference type="PANTHER" id="PTHR19446">
    <property type="entry name" value="REVERSE TRANSCRIPTASES"/>
    <property type="match status" value="1"/>
</dbReference>
<feature type="compositionally biased region" description="Low complexity" evidence="2">
    <location>
        <begin position="222"/>
        <end position="237"/>
    </location>
</feature>
<evidence type="ECO:0000313" key="4">
    <source>
        <dbReference type="EMBL" id="CAI9719783.1"/>
    </source>
</evidence>
<dbReference type="InterPro" id="IPR001005">
    <property type="entry name" value="SANT/Myb"/>
</dbReference>
<evidence type="ECO:0000256" key="2">
    <source>
        <dbReference type="SAM" id="MobiDB-lite"/>
    </source>
</evidence>
<feature type="region of interest" description="Disordered" evidence="2">
    <location>
        <begin position="220"/>
        <end position="244"/>
    </location>
</feature>
<sequence>MRCHAGRCDGSAFRAPAPSPALASFDCDHCSRSFLTAIGRSQHVRHKHPVVANARRIAARLEQIAKKRADRAAAAEAIGQRRRGCWSDEEVVVLVEKKSELKKTGVKRINAAIARFLPGKTAKQVGSKRADLAKKARTSHQGSEQSATNSQSQIGGEPQSSIDWKDRCLDAACPGHTRWSAVFSEALLEPVEDGTAAAWGSFEKTVEDWVEQYESRREVTTNRRNLVSDSNNNNNRNTRLRRRDKRHAYARHQDLFKKNRKKLLAVVLGENREQECPIPIYSIEEFYKGRLSAPGPEVDLKNYPSSSQVESDSILSPFSVEEIKISRRKMKISSAAGPDGITICEIKAMDPAVLANICNCMLLAGKVPDILKRGKSILIPKRSDDPYDLANWRPITICSAVYRLFSKMVAKRMLQVTPLNPSEIARWSPGSYRQMLGVLSRGWTGA</sequence>
<accession>A0AA36F1Y3</accession>
<keyword evidence="5" id="KW-1185">Reference proteome</keyword>
<name>A0AA36F1Y3_OCTVU</name>
<dbReference type="GO" id="GO:0008270">
    <property type="term" value="F:zinc ion binding"/>
    <property type="evidence" value="ECO:0007669"/>
    <property type="project" value="UniProtKB-KW"/>
</dbReference>
<dbReference type="PROSITE" id="PS50157">
    <property type="entry name" value="ZINC_FINGER_C2H2_2"/>
    <property type="match status" value="1"/>
</dbReference>
<dbReference type="AlphaFoldDB" id="A0AA36F1Y3"/>
<dbReference type="Proteomes" id="UP001162480">
    <property type="component" value="Chromosome 3"/>
</dbReference>
<keyword evidence="1" id="KW-0863">Zinc-finger</keyword>
<feature type="domain" description="C2H2-type" evidence="3">
    <location>
        <begin position="25"/>
        <end position="48"/>
    </location>
</feature>
<gene>
    <name evidence="4" type="ORF">OCTVUL_1B026933</name>
</gene>
<dbReference type="CDD" id="cd00167">
    <property type="entry name" value="SANT"/>
    <property type="match status" value="1"/>
</dbReference>
<proteinExistence type="predicted"/>
<feature type="region of interest" description="Disordered" evidence="2">
    <location>
        <begin position="127"/>
        <end position="160"/>
    </location>
</feature>
<feature type="compositionally biased region" description="Polar residues" evidence="2">
    <location>
        <begin position="139"/>
        <end position="160"/>
    </location>
</feature>
<evidence type="ECO:0000256" key="1">
    <source>
        <dbReference type="PROSITE-ProRule" id="PRU00042"/>
    </source>
</evidence>
<dbReference type="InterPro" id="IPR013087">
    <property type="entry name" value="Znf_C2H2_type"/>
</dbReference>
<dbReference type="EMBL" id="OX597816">
    <property type="protein sequence ID" value="CAI9719783.1"/>
    <property type="molecule type" value="Genomic_DNA"/>
</dbReference>
<dbReference type="PROSITE" id="PS00028">
    <property type="entry name" value="ZINC_FINGER_C2H2_1"/>
    <property type="match status" value="1"/>
</dbReference>
<evidence type="ECO:0000313" key="5">
    <source>
        <dbReference type="Proteomes" id="UP001162480"/>
    </source>
</evidence>
<reference evidence="4" key="1">
    <citation type="submission" date="2023-08" db="EMBL/GenBank/DDBJ databases">
        <authorList>
            <person name="Alioto T."/>
            <person name="Alioto T."/>
            <person name="Gomez Garrido J."/>
        </authorList>
    </citation>
    <scope>NUCLEOTIDE SEQUENCE</scope>
</reference>
<protein>
    <submittedName>
        <fullName evidence="4">Retrovirus-related Pol polyprotein from type-2 retrotransposable element R2DM</fullName>
    </submittedName>
</protein>
<evidence type="ECO:0000259" key="3">
    <source>
        <dbReference type="PROSITE" id="PS50157"/>
    </source>
</evidence>
<keyword evidence="1" id="KW-0862">Zinc</keyword>